<gene>
    <name evidence="5" type="ordered locus">FraEuI1c_2224</name>
</gene>
<evidence type="ECO:0000313" key="6">
    <source>
        <dbReference type="Proteomes" id="UP000002484"/>
    </source>
</evidence>
<evidence type="ECO:0000256" key="1">
    <source>
        <dbReference type="ARBA" id="ARBA00022553"/>
    </source>
</evidence>
<dbReference type="RefSeq" id="WP_013423382.1">
    <property type="nucleotide sequence ID" value="NC_014666.1"/>
</dbReference>
<dbReference type="InterPro" id="IPR001789">
    <property type="entry name" value="Sig_transdc_resp-reg_receiver"/>
</dbReference>
<dbReference type="PROSITE" id="PS50110">
    <property type="entry name" value="RESPONSE_REGULATORY"/>
    <property type="match status" value="1"/>
</dbReference>
<dbReference type="GO" id="GO:0003677">
    <property type="term" value="F:DNA binding"/>
    <property type="evidence" value="ECO:0007669"/>
    <property type="project" value="UniProtKB-KW"/>
</dbReference>
<dbReference type="PANTHER" id="PTHR43214">
    <property type="entry name" value="TWO-COMPONENT RESPONSE REGULATOR"/>
    <property type="match status" value="1"/>
</dbReference>
<dbReference type="Proteomes" id="UP000002484">
    <property type="component" value="Chromosome"/>
</dbReference>
<reference evidence="5 6" key="1">
    <citation type="submission" date="2010-10" db="EMBL/GenBank/DDBJ databases">
        <title>Complete sequence of Frankia sp. EuI1c.</title>
        <authorList>
            <consortium name="US DOE Joint Genome Institute"/>
            <person name="Lucas S."/>
            <person name="Copeland A."/>
            <person name="Lapidus A."/>
            <person name="Cheng J.-F."/>
            <person name="Bruce D."/>
            <person name="Goodwin L."/>
            <person name="Pitluck S."/>
            <person name="Chertkov O."/>
            <person name="Detter J.C."/>
            <person name="Han C."/>
            <person name="Tapia R."/>
            <person name="Land M."/>
            <person name="Hauser L."/>
            <person name="Jeffries C."/>
            <person name="Kyrpides N."/>
            <person name="Ivanova N."/>
            <person name="Mikhailova N."/>
            <person name="Beauchemin N."/>
            <person name="Sen A."/>
            <person name="Sur S.A."/>
            <person name="Gtari M."/>
            <person name="Wall L."/>
            <person name="Tisa L."/>
            <person name="Woyke T."/>
        </authorList>
    </citation>
    <scope>NUCLEOTIDE SEQUENCE [LARGE SCALE GENOMIC DNA]</scope>
    <source>
        <strain evidence="6">DSM 45817 / CECT 9037 / EuI1c</strain>
    </source>
</reference>
<dbReference type="SUPFAM" id="SSF46894">
    <property type="entry name" value="C-terminal effector domain of the bipartite response regulators"/>
    <property type="match status" value="1"/>
</dbReference>
<proteinExistence type="predicted"/>
<dbReference type="SMART" id="SM00448">
    <property type="entry name" value="REC"/>
    <property type="match status" value="1"/>
</dbReference>
<dbReference type="GO" id="GO:0006355">
    <property type="term" value="P:regulation of DNA-templated transcription"/>
    <property type="evidence" value="ECO:0007669"/>
    <property type="project" value="InterPro"/>
</dbReference>
<accession>E3IYY0</accession>
<name>E3IYY0_PSEI1</name>
<dbReference type="InterPro" id="IPR058245">
    <property type="entry name" value="NreC/VraR/RcsB-like_REC"/>
</dbReference>
<protein>
    <submittedName>
        <fullName evidence="5">Two component transcriptional regulator, LuxR family</fullName>
    </submittedName>
</protein>
<dbReference type="Pfam" id="PF00072">
    <property type="entry name" value="Response_reg"/>
    <property type="match status" value="1"/>
</dbReference>
<dbReference type="InterPro" id="IPR000792">
    <property type="entry name" value="Tscrpt_reg_LuxR_C"/>
</dbReference>
<sequence>MAVDGYRADSWRDRGTRVALVDNHSFLRVGLAALLAEFDDLEVVASVGSVEELDVHPGVPPDVVVTELNFAGGITGPKAVRYLCQQGYRVLLVTAETDAERLRLGLEAGASGYLGKSGDGSLLRSCIKAAAAGDRLRSDLVVKRLSARAPSASPMLSAALVETVRLVARGMDNAAIARSRGVSVGTVKKQIQEVRRLYQRQGLDVSSRIALLDAARGLFPDEV</sequence>
<dbReference type="CDD" id="cd17535">
    <property type="entry name" value="REC_NarL-like"/>
    <property type="match status" value="1"/>
</dbReference>
<feature type="domain" description="Response regulatory" evidence="4">
    <location>
        <begin position="17"/>
        <end position="131"/>
    </location>
</feature>
<organism evidence="5 6">
    <name type="scientific">Pseudofrankia inefficax (strain DSM 45817 / CECT 9037 / DDB 130130 / EuI1c)</name>
    <name type="common">Frankia inefficax</name>
    <dbReference type="NCBI Taxonomy" id="298654"/>
    <lineage>
        <taxon>Bacteria</taxon>
        <taxon>Bacillati</taxon>
        <taxon>Actinomycetota</taxon>
        <taxon>Actinomycetes</taxon>
        <taxon>Frankiales</taxon>
        <taxon>Frankiaceae</taxon>
        <taxon>Pseudofrankia</taxon>
    </lineage>
</organism>
<dbReference type="KEGG" id="fri:FraEuI1c_2224"/>
<comment type="caution">
    <text evidence="3">Lacks conserved residue(s) required for the propagation of feature annotation.</text>
</comment>
<evidence type="ECO:0000256" key="3">
    <source>
        <dbReference type="PROSITE-ProRule" id="PRU00169"/>
    </source>
</evidence>
<keyword evidence="6" id="KW-1185">Reference proteome</keyword>
<dbReference type="STRING" id="298654.FraEuI1c_2224"/>
<dbReference type="InParanoid" id="E3IYY0"/>
<dbReference type="InterPro" id="IPR016032">
    <property type="entry name" value="Sig_transdc_resp-reg_C-effctor"/>
</dbReference>
<dbReference type="SUPFAM" id="SSF52172">
    <property type="entry name" value="CheY-like"/>
    <property type="match status" value="1"/>
</dbReference>
<dbReference type="AlphaFoldDB" id="E3IYY0"/>
<dbReference type="InterPro" id="IPR011006">
    <property type="entry name" value="CheY-like_superfamily"/>
</dbReference>
<dbReference type="Gene3D" id="3.40.50.2300">
    <property type="match status" value="1"/>
</dbReference>
<dbReference type="SMART" id="SM00421">
    <property type="entry name" value="HTH_LUXR"/>
    <property type="match status" value="1"/>
</dbReference>
<dbReference type="InterPro" id="IPR039420">
    <property type="entry name" value="WalR-like"/>
</dbReference>
<evidence type="ECO:0000259" key="4">
    <source>
        <dbReference type="PROSITE" id="PS50110"/>
    </source>
</evidence>
<keyword evidence="2" id="KW-0238">DNA-binding</keyword>
<evidence type="ECO:0000256" key="2">
    <source>
        <dbReference type="ARBA" id="ARBA00023125"/>
    </source>
</evidence>
<keyword evidence="1" id="KW-0597">Phosphoprotein</keyword>
<dbReference type="eggNOG" id="COG2197">
    <property type="taxonomic scope" value="Bacteria"/>
</dbReference>
<dbReference type="HOGENOM" id="CLU_1238707_0_0_11"/>
<dbReference type="OrthoDB" id="5108892at2"/>
<dbReference type="GO" id="GO:0000160">
    <property type="term" value="P:phosphorelay signal transduction system"/>
    <property type="evidence" value="ECO:0007669"/>
    <property type="project" value="InterPro"/>
</dbReference>
<evidence type="ECO:0000313" key="5">
    <source>
        <dbReference type="EMBL" id="ADP80263.1"/>
    </source>
</evidence>
<dbReference type="EMBL" id="CP002299">
    <property type="protein sequence ID" value="ADP80263.1"/>
    <property type="molecule type" value="Genomic_DNA"/>
</dbReference>